<keyword evidence="6" id="KW-0732">Signal</keyword>
<dbReference type="Pfam" id="PF13715">
    <property type="entry name" value="CarbopepD_reg_2"/>
    <property type="match status" value="1"/>
</dbReference>
<dbReference type="PROSITE" id="PS52016">
    <property type="entry name" value="TONB_DEPENDENT_REC_3"/>
    <property type="match status" value="1"/>
</dbReference>
<organism evidence="15 16">
    <name type="scientific">Neotamlana sargassicola</name>
    <dbReference type="NCBI Taxonomy" id="2883125"/>
    <lineage>
        <taxon>Bacteria</taxon>
        <taxon>Pseudomonadati</taxon>
        <taxon>Bacteroidota</taxon>
        <taxon>Flavobacteriia</taxon>
        <taxon>Flavobacteriales</taxon>
        <taxon>Flavobacteriaceae</taxon>
        <taxon>Neotamlana</taxon>
    </lineage>
</organism>
<name>A0A9X1I9B3_9FLAO</name>
<dbReference type="PANTHER" id="PTHR30069">
    <property type="entry name" value="TONB-DEPENDENT OUTER MEMBRANE RECEPTOR"/>
    <property type="match status" value="1"/>
</dbReference>
<reference evidence="15" key="1">
    <citation type="submission" date="2021-10" db="EMBL/GenBank/DDBJ databases">
        <title>Tamlana sargassums sp. nov., and Tamlana laminarinivorans sp. nov., two new bacteria isolated from the brown alga.</title>
        <authorList>
            <person name="Li J."/>
        </authorList>
    </citation>
    <scope>NUCLEOTIDE SEQUENCE</scope>
    <source>
        <strain evidence="15">62-3</strain>
    </source>
</reference>
<dbReference type="InterPro" id="IPR036942">
    <property type="entry name" value="Beta-barrel_TonB_sf"/>
</dbReference>
<evidence type="ECO:0000256" key="10">
    <source>
        <dbReference type="ARBA" id="ARBA00023136"/>
    </source>
</evidence>
<keyword evidence="2 12" id="KW-0813">Transport</keyword>
<keyword evidence="11 12" id="KW-0998">Cell outer membrane</keyword>
<dbReference type="EMBL" id="JAJAPX010000005">
    <property type="protein sequence ID" value="MCB4809140.1"/>
    <property type="molecule type" value="Genomic_DNA"/>
</dbReference>
<evidence type="ECO:0000256" key="4">
    <source>
        <dbReference type="ARBA" id="ARBA00022496"/>
    </source>
</evidence>
<dbReference type="RefSeq" id="WP_226696519.1">
    <property type="nucleotide sequence ID" value="NZ_JAJAPX010000005.1"/>
</dbReference>
<comment type="caution">
    <text evidence="15">The sequence shown here is derived from an EMBL/GenBank/DDBJ whole genome shotgun (WGS) entry which is preliminary data.</text>
</comment>
<evidence type="ECO:0000256" key="12">
    <source>
        <dbReference type="PROSITE-ProRule" id="PRU01360"/>
    </source>
</evidence>
<evidence type="ECO:0000256" key="2">
    <source>
        <dbReference type="ARBA" id="ARBA00022448"/>
    </source>
</evidence>
<accession>A0A9X1I9B3</accession>
<dbReference type="InterPro" id="IPR000531">
    <property type="entry name" value="Beta-barrel_TonB"/>
</dbReference>
<protein>
    <submittedName>
        <fullName evidence="15">TonB-dependent receptor</fullName>
    </submittedName>
</protein>
<dbReference type="AlphaFoldDB" id="A0A9X1I9B3"/>
<dbReference type="InterPro" id="IPR008969">
    <property type="entry name" value="CarboxyPept-like_regulatory"/>
</dbReference>
<dbReference type="Pfam" id="PF07715">
    <property type="entry name" value="Plug"/>
    <property type="match status" value="1"/>
</dbReference>
<dbReference type="NCBIfam" id="TIGR04057">
    <property type="entry name" value="SusC_RagA_signa"/>
    <property type="match status" value="1"/>
</dbReference>
<evidence type="ECO:0000313" key="16">
    <source>
        <dbReference type="Proteomes" id="UP001139286"/>
    </source>
</evidence>
<keyword evidence="3 12" id="KW-1134">Transmembrane beta strand</keyword>
<keyword evidence="16" id="KW-1185">Reference proteome</keyword>
<evidence type="ECO:0000259" key="14">
    <source>
        <dbReference type="SMART" id="SM00965"/>
    </source>
</evidence>
<keyword evidence="4" id="KW-0410">Iron transport</keyword>
<dbReference type="Gene3D" id="2.40.170.20">
    <property type="entry name" value="TonB-dependent receptor, beta-barrel domain"/>
    <property type="match status" value="1"/>
</dbReference>
<evidence type="ECO:0000313" key="15">
    <source>
        <dbReference type="EMBL" id="MCB4809140.1"/>
    </source>
</evidence>
<dbReference type="InterPro" id="IPR023996">
    <property type="entry name" value="TonB-dep_OMP_SusC/RagA"/>
</dbReference>
<keyword evidence="5 12" id="KW-0812">Transmembrane</keyword>
<keyword evidence="8" id="KW-0406">Ion transport</keyword>
<keyword evidence="15" id="KW-0675">Receptor</keyword>
<dbReference type="InterPro" id="IPR011662">
    <property type="entry name" value="Secretin/TonB_short_N"/>
</dbReference>
<evidence type="ECO:0000256" key="6">
    <source>
        <dbReference type="ARBA" id="ARBA00022729"/>
    </source>
</evidence>
<evidence type="ECO:0000256" key="9">
    <source>
        <dbReference type="ARBA" id="ARBA00023077"/>
    </source>
</evidence>
<dbReference type="Pfam" id="PF00593">
    <property type="entry name" value="TonB_dep_Rec_b-barrel"/>
    <property type="match status" value="1"/>
</dbReference>
<dbReference type="Gene3D" id="2.60.40.1120">
    <property type="entry name" value="Carboxypeptidase-like, regulatory domain"/>
    <property type="match status" value="1"/>
</dbReference>
<proteinExistence type="inferred from homology"/>
<dbReference type="GO" id="GO:0015889">
    <property type="term" value="P:cobalamin transport"/>
    <property type="evidence" value="ECO:0007669"/>
    <property type="project" value="TreeGrafter"/>
</dbReference>
<dbReference type="InterPro" id="IPR039426">
    <property type="entry name" value="TonB-dep_rcpt-like"/>
</dbReference>
<keyword evidence="10 12" id="KW-0472">Membrane</keyword>
<dbReference type="NCBIfam" id="TIGR04056">
    <property type="entry name" value="OMP_RagA_SusC"/>
    <property type="match status" value="1"/>
</dbReference>
<dbReference type="GO" id="GO:0006826">
    <property type="term" value="P:iron ion transport"/>
    <property type="evidence" value="ECO:0007669"/>
    <property type="project" value="UniProtKB-KW"/>
</dbReference>
<dbReference type="InterPro" id="IPR023997">
    <property type="entry name" value="TonB-dep_OMP_SusC/RagA_CS"/>
</dbReference>
<dbReference type="Proteomes" id="UP001139286">
    <property type="component" value="Unassembled WGS sequence"/>
</dbReference>
<comment type="similarity">
    <text evidence="12 13">Belongs to the TonB-dependent receptor family.</text>
</comment>
<dbReference type="InterPro" id="IPR012910">
    <property type="entry name" value="Plug_dom"/>
</dbReference>
<dbReference type="Pfam" id="PF07660">
    <property type="entry name" value="STN"/>
    <property type="match status" value="1"/>
</dbReference>
<keyword evidence="7" id="KW-0408">Iron</keyword>
<gene>
    <name evidence="15" type="ORF">LG651_12855</name>
</gene>
<keyword evidence="9 13" id="KW-0798">TonB box</keyword>
<dbReference type="FunFam" id="2.170.130.10:FF:000008">
    <property type="entry name" value="SusC/RagA family TonB-linked outer membrane protein"/>
    <property type="match status" value="1"/>
</dbReference>
<comment type="subcellular location">
    <subcellularLocation>
        <location evidence="1 12">Cell outer membrane</location>
        <topology evidence="1 12">Multi-pass membrane protein</topology>
    </subcellularLocation>
</comment>
<evidence type="ECO:0000256" key="1">
    <source>
        <dbReference type="ARBA" id="ARBA00004571"/>
    </source>
</evidence>
<dbReference type="Gene3D" id="2.170.130.10">
    <property type="entry name" value="TonB-dependent receptor, plug domain"/>
    <property type="match status" value="1"/>
</dbReference>
<sequence>MKKKSSLDILALMRIFLLFLSIGLTSVYANTVSSQSKIDIDVQSISIEQLFTKIQSSSDYIFFYKDDVVKTTKKVSLKLKNASVNSVLDKAFINTGLVYSIDGKQVVVKKNTVAEVKEAKVSNADQEILITGTITDGSGMPLPGVNIIVKGTQIGAQSDFDGKYNISVPSVDSVLEFTYVGMGTQSIVVGTQKEINVTMKENTAELNEIVIVGYGRQTKESITGAVSVVKSEQLEQAPTSSFEQSLRGNVAGLQASSSDGAPGANTQIRIRGIGSINASSAPLYVIDGIPISAGSQALNDNDGASSNVISSLNPNDIESISVLKDAASTAIYGSRGANGVILITTKQGKSGKAVVELKTLTGFNSQASKDILKPLNAAQYTELFIEGYVNQGDTVEEAQARLDARYIQQINPLTGEPTDTNWLDAITRTGVTQSYDVSVRGGTDDVKYFMSAGYMDQEGYIIGYGFKRYSTRANIDYKVNDYVSISNNLTVSDIKSSTAPDGGSWNNPFKNTLELSPLIPIYDEEGQYNALHASANYFPIGSNPVGSLSGDDLWETKTLRVIDNFAVTVTPLTNLIVRSQWNFDVFSIGESQYYNRRYGTGYNTNGYAYEGSVLSKTWVGTQTVDYTFDFNDIHSINVLAGYEAQQTYRETSWGSGTDFPNDIVRNIGSAAAEYAVGGSDSEYTFNSMFTRANYNYDRKYYLSGSLRRDGSSRFGSDNRYGIFYSVGASWNVSREKFLENMSFLNLLKIRSSFGVTGNAGIGNFASQGLYGYGQDYDGSPGGSPSQLGNPELTWETQENFNVGVDFGLFNKINGTVEYFNRESSDLILDVPISPTTGFTELTQNFGSMKNSGLEITLNADIISKKDLKWSLGFNTTFLKNEITELVEDYTDGAYRRQVGQDFQSYYMYGWAGVDQTNGLPQYYTDATETTITNDIGEAERYLIGKSGTPEFYGGFNSSLSYKGFTLDANFMYSYGNDLFDSRARGSLGDGRLTPRSTATYLYENRWVEGKTDALFPQFVWGGQSGSNQANVSRWVYDGSFIRLKDLTLAYNFPEKITSLVHLSSIRMYARGTNILTWTKHKGLYIDPEQAIDGSYYGLTPAMKTVSLGIDVKL</sequence>
<dbReference type="InterPro" id="IPR037066">
    <property type="entry name" value="Plug_dom_sf"/>
</dbReference>
<dbReference type="SUPFAM" id="SSF56935">
    <property type="entry name" value="Porins"/>
    <property type="match status" value="1"/>
</dbReference>
<dbReference type="SMART" id="SM00965">
    <property type="entry name" value="STN"/>
    <property type="match status" value="1"/>
</dbReference>
<evidence type="ECO:0000256" key="7">
    <source>
        <dbReference type="ARBA" id="ARBA00023004"/>
    </source>
</evidence>
<dbReference type="GO" id="GO:0009279">
    <property type="term" value="C:cell outer membrane"/>
    <property type="evidence" value="ECO:0007669"/>
    <property type="project" value="UniProtKB-SubCell"/>
</dbReference>
<evidence type="ECO:0000256" key="3">
    <source>
        <dbReference type="ARBA" id="ARBA00022452"/>
    </source>
</evidence>
<evidence type="ECO:0000256" key="5">
    <source>
        <dbReference type="ARBA" id="ARBA00022692"/>
    </source>
</evidence>
<feature type="domain" description="Secretin/TonB short N-terminal" evidence="14">
    <location>
        <begin position="60"/>
        <end position="111"/>
    </location>
</feature>
<evidence type="ECO:0000256" key="13">
    <source>
        <dbReference type="RuleBase" id="RU003357"/>
    </source>
</evidence>
<dbReference type="SUPFAM" id="SSF49464">
    <property type="entry name" value="Carboxypeptidase regulatory domain-like"/>
    <property type="match status" value="1"/>
</dbReference>
<evidence type="ECO:0000256" key="8">
    <source>
        <dbReference type="ARBA" id="ARBA00023065"/>
    </source>
</evidence>
<dbReference type="PANTHER" id="PTHR30069:SF53">
    <property type="entry name" value="COLICIN I RECEPTOR-RELATED"/>
    <property type="match status" value="1"/>
</dbReference>
<evidence type="ECO:0000256" key="11">
    <source>
        <dbReference type="ARBA" id="ARBA00023237"/>
    </source>
</evidence>